<accession>A0A8H5CRS6</accession>
<dbReference type="AlphaFoldDB" id="A0A8H5CRS6"/>
<feature type="compositionally biased region" description="Low complexity" evidence="1">
    <location>
        <begin position="328"/>
        <end position="343"/>
    </location>
</feature>
<sequence>MCTSVYLADILDDFGSVQATSDPSSSGIEDEPFWNALTGKIKNLKALISGHDHGNEWCAREPTKNIIFCFDKHGGYGGYGEPEWGYGVRNLVFTSPKPDALVETWIRLEEGEHLAFFSLFLFTIVHAAPTKDTFTIPVGSADGVHTFSDNGTITSFTALTDIPTDSMKRDANDLSIACFKATFNVNDKATAMQILATTLNANPTIPAKHNIGVTFGKAVTAYDLELRVTSVPRNEDFELIWSRIPAHGDPIPFQLVMVMDAPSRTFSVMTTETLGSTETRTFPAPTETGIYRIVGVRGTDTVTAFPGIDDGSSTGLLVTSPDDEANQSISSGSPGTPTIPPSTTLEFVFLDAQPARSD</sequence>
<dbReference type="PANTHER" id="PTHR32440">
    <property type="entry name" value="PHOSPHATASE DCR2-RELATED-RELATED"/>
    <property type="match status" value="1"/>
</dbReference>
<gene>
    <name evidence="2" type="ORF">D9758_013216</name>
</gene>
<evidence type="ECO:0000256" key="1">
    <source>
        <dbReference type="SAM" id="MobiDB-lite"/>
    </source>
</evidence>
<comment type="caution">
    <text evidence="2">The sequence shown here is derived from an EMBL/GenBank/DDBJ whole genome shotgun (WGS) entry which is preliminary data.</text>
</comment>
<protein>
    <submittedName>
        <fullName evidence="2">Uncharacterized protein</fullName>
    </submittedName>
</protein>
<organism evidence="2 3">
    <name type="scientific">Tetrapyrgos nigripes</name>
    <dbReference type="NCBI Taxonomy" id="182062"/>
    <lineage>
        <taxon>Eukaryota</taxon>
        <taxon>Fungi</taxon>
        <taxon>Dikarya</taxon>
        <taxon>Basidiomycota</taxon>
        <taxon>Agaricomycotina</taxon>
        <taxon>Agaricomycetes</taxon>
        <taxon>Agaricomycetidae</taxon>
        <taxon>Agaricales</taxon>
        <taxon>Marasmiineae</taxon>
        <taxon>Marasmiaceae</taxon>
        <taxon>Tetrapyrgos</taxon>
    </lineage>
</organism>
<reference evidence="2 3" key="1">
    <citation type="journal article" date="2020" name="ISME J.">
        <title>Uncovering the hidden diversity of litter-decomposition mechanisms in mushroom-forming fungi.</title>
        <authorList>
            <person name="Floudas D."/>
            <person name="Bentzer J."/>
            <person name="Ahren D."/>
            <person name="Johansson T."/>
            <person name="Persson P."/>
            <person name="Tunlid A."/>
        </authorList>
    </citation>
    <scope>NUCLEOTIDE SEQUENCE [LARGE SCALE GENOMIC DNA]</scope>
    <source>
        <strain evidence="2 3">CBS 291.85</strain>
    </source>
</reference>
<evidence type="ECO:0000313" key="2">
    <source>
        <dbReference type="EMBL" id="KAF5346665.1"/>
    </source>
</evidence>
<dbReference type="Proteomes" id="UP000559256">
    <property type="component" value="Unassembled WGS sequence"/>
</dbReference>
<dbReference type="OrthoDB" id="10598024at2759"/>
<keyword evidence="3" id="KW-1185">Reference proteome</keyword>
<dbReference type="EMBL" id="JAACJM010000100">
    <property type="protein sequence ID" value="KAF5346665.1"/>
    <property type="molecule type" value="Genomic_DNA"/>
</dbReference>
<dbReference type="InterPro" id="IPR029052">
    <property type="entry name" value="Metallo-depent_PP-like"/>
</dbReference>
<dbReference type="GO" id="GO:0005737">
    <property type="term" value="C:cytoplasm"/>
    <property type="evidence" value="ECO:0007669"/>
    <property type="project" value="TreeGrafter"/>
</dbReference>
<evidence type="ECO:0000313" key="3">
    <source>
        <dbReference type="Proteomes" id="UP000559256"/>
    </source>
</evidence>
<name>A0A8H5CRS6_9AGAR</name>
<proteinExistence type="predicted"/>
<feature type="region of interest" description="Disordered" evidence="1">
    <location>
        <begin position="320"/>
        <end position="343"/>
    </location>
</feature>
<dbReference type="SUPFAM" id="SSF56300">
    <property type="entry name" value="Metallo-dependent phosphatases"/>
    <property type="match status" value="1"/>
</dbReference>
<dbReference type="PANTHER" id="PTHR32440:SF11">
    <property type="entry name" value="METALLOPHOSPHOESTERASE DOMAIN-CONTAINING PROTEIN"/>
    <property type="match status" value="1"/>
</dbReference>
<dbReference type="GO" id="GO:0016788">
    <property type="term" value="F:hydrolase activity, acting on ester bonds"/>
    <property type="evidence" value="ECO:0007669"/>
    <property type="project" value="TreeGrafter"/>
</dbReference>